<comment type="cofactor">
    <cofactor evidence="1 11">
        <name>Ca(2+)</name>
        <dbReference type="ChEBI" id="CHEBI:29108"/>
    </cofactor>
</comment>
<feature type="active site" evidence="10">
    <location>
        <position position="484"/>
    </location>
</feature>
<feature type="compositionally biased region" description="Basic residues" evidence="14">
    <location>
        <begin position="1"/>
        <end position="12"/>
    </location>
</feature>
<feature type="transmembrane region" description="Helical" evidence="15">
    <location>
        <begin position="49"/>
        <end position="66"/>
    </location>
</feature>
<keyword evidence="5 13" id="KW-0378">Hydrolase</keyword>
<keyword evidence="15" id="KW-0472">Membrane</keyword>
<accession>A0A376BA21</accession>
<evidence type="ECO:0000256" key="3">
    <source>
        <dbReference type="ARBA" id="ARBA00007658"/>
    </source>
</evidence>
<dbReference type="Pfam" id="PF01532">
    <property type="entry name" value="Glyco_hydro_47"/>
    <property type="match status" value="1"/>
</dbReference>
<feature type="binding site" evidence="11">
    <location>
        <position position="561"/>
    </location>
    <ligand>
        <name>Ca(2+)</name>
        <dbReference type="ChEBI" id="CHEBI:29108"/>
    </ligand>
</feature>
<keyword evidence="6 11" id="KW-0106">Calcium</keyword>
<feature type="compositionally biased region" description="Basic and acidic residues" evidence="14">
    <location>
        <begin position="13"/>
        <end position="33"/>
    </location>
</feature>
<feature type="active site" description="Proton donor" evidence="10">
    <location>
        <position position="444"/>
    </location>
</feature>
<dbReference type="GO" id="GO:0005975">
    <property type="term" value="P:carbohydrate metabolic process"/>
    <property type="evidence" value="ECO:0007669"/>
    <property type="project" value="InterPro"/>
</dbReference>
<dbReference type="EC" id="3.2.1.-" evidence="13"/>
<comment type="similarity">
    <text evidence="3 13">Belongs to the glycosyl hydrolase 47 family.</text>
</comment>
<dbReference type="Gene3D" id="1.50.10.10">
    <property type="match status" value="1"/>
</dbReference>
<dbReference type="GO" id="GO:0004571">
    <property type="term" value="F:mannosyl-oligosaccharide 1,2-alpha-mannosidase activity"/>
    <property type="evidence" value="ECO:0007669"/>
    <property type="project" value="UniProtKB-EC"/>
</dbReference>
<dbReference type="Proteomes" id="UP000262825">
    <property type="component" value="Unassembled WGS sequence"/>
</dbReference>
<evidence type="ECO:0000256" key="2">
    <source>
        <dbReference type="ARBA" id="ARBA00004922"/>
    </source>
</evidence>
<dbReference type="GO" id="GO:0016020">
    <property type="term" value="C:membrane"/>
    <property type="evidence" value="ECO:0007669"/>
    <property type="project" value="InterPro"/>
</dbReference>
<dbReference type="PANTHER" id="PTHR11742:SF55">
    <property type="entry name" value="ENDOPLASMIC RETICULUM MANNOSYL-OLIGOSACCHARIDE 1,2-ALPHA-MANNOSIDASE"/>
    <property type="match status" value="1"/>
</dbReference>
<feature type="region of interest" description="Disordered" evidence="14">
    <location>
        <begin position="1"/>
        <end position="38"/>
    </location>
</feature>
<evidence type="ECO:0000256" key="14">
    <source>
        <dbReference type="SAM" id="MobiDB-lite"/>
    </source>
</evidence>
<reference evidence="17" key="1">
    <citation type="submission" date="2018-06" db="EMBL/GenBank/DDBJ databases">
        <authorList>
            <person name="Guldener U."/>
        </authorList>
    </citation>
    <scope>NUCLEOTIDE SEQUENCE [LARGE SCALE GENOMIC DNA]</scope>
    <source>
        <strain evidence="17">UTAD17</strain>
    </source>
</reference>
<gene>
    <name evidence="16" type="ORF">SCODWIG_03145</name>
</gene>
<evidence type="ECO:0000256" key="7">
    <source>
        <dbReference type="ARBA" id="ARBA00023157"/>
    </source>
</evidence>
<evidence type="ECO:0000256" key="13">
    <source>
        <dbReference type="RuleBase" id="RU361193"/>
    </source>
</evidence>
<organism evidence="16 17">
    <name type="scientific">Saccharomycodes ludwigii</name>
    <dbReference type="NCBI Taxonomy" id="36035"/>
    <lineage>
        <taxon>Eukaryota</taxon>
        <taxon>Fungi</taxon>
        <taxon>Dikarya</taxon>
        <taxon>Ascomycota</taxon>
        <taxon>Saccharomycotina</taxon>
        <taxon>Saccharomycetes</taxon>
        <taxon>Saccharomycodales</taxon>
        <taxon>Saccharomycodaceae</taxon>
        <taxon>Saccharomycodes</taxon>
    </lineage>
</organism>
<evidence type="ECO:0000256" key="11">
    <source>
        <dbReference type="PIRSR" id="PIRSR601382-2"/>
    </source>
</evidence>
<proteinExistence type="inferred from homology"/>
<protein>
    <recommendedName>
        <fullName evidence="13">alpha-1,2-Mannosidase</fullName>
        <ecNumber evidence="13">3.2.1.-</ecNumber>
    </recommendedName>
</protein>
<evidence type="ECO:0000256" key="4">
    <source>
        <dbReference type="ARBA" id="ARBA00022723"/>
    </source>
</evidence>
<dbReference type="InterPro" id="IPR012341">
    <property type="entry name" value="6hp_glycosidase-like_sf"/>
</dbReference>
<dbReference type="SUPFAM" id="SSF48225">
    <property type="entry name" value="Seven-hairpin glycosidases"/>
    <property type="match status" value="1"/>
</dbReference>
<feature type="active site" description="Proton donor" evidence="10">
    <location>
        <position position="174"/>
    </location>
</feature>
<evidence type="ECO:0000256" key="5">
    <source>
        <dbReference type="ARBA" id="ARBA00022801"/>
    </source>
</evidence>
<feature type="active site" evidence="10">
    <location>
        <position position="318"/>
    </location>
</feature>
<dbReference type="GO" id="GO:0005509">
    <property type="term" value="F:calcium ion binding"/>
    <property type="evidence" value="ECO:0007669"/>
    <property type="project" value="InterPro"/>
</dbReference>
<keyword evidence="15" id="KW-1133">Transmembrane helix</keyword>
<dbReference type="VEuPathDB" id="FungiDB:SCODWIG_03145"/>
<evidence type="ECO:0000313" key="16">
    <source>
        <dbReference type="EMBL" id="SSD61384.1"/>
    </source>
</evidence>
<sequence>MRSRKPSSKKKKPPSEKKPNVVDHKDTNGEREITNLPPSFTSKSAKKKIWSLSFVIIVLALKLFQWQKATVPYVSSSNARNAIELTFLESWSNYVEDAFGYDVYHPLSHTGQNMVNETKPLGWIVVDSIDTMMLMYNNSENNKQRFKSEIERCEKWIIECLDYDIDHNELNIFETTIRMLGGFLSAYYLSTQFNVGNSTLYLDRAIDLGSRLSTIYENGQRSIPYSSINLFTKQTFKSHADMGASSTAEFTTLQLEFKYLSVLIDDVELWENSERCYDVLYSVNNLLGSYYDGLAPIYVQPDSGRFQGNNIRLGSRGDSFYEYLLKQYLLSPKNSTKFYDLYRGSMEGVKRHLVGKSEPHKLTYIGERVNGIHHSSLSPKMDHLVCFMGGLLMMGATEGNNITWSKKQPWFDSVRWEDWKLGAQITKTCYHMYHDIPGTGLSPEIVVFNTGNGNNEQQQNDWWKSDSGDIYIKPLDKHNLQRPETVESIFFAYHLTKSNVFRKFGWEIYKNFKAHGMTSLNNVLTGEPKDNIESFWYAETLKYLYLLFVDEFDLTKVVFNTEAHIFPVLREQ</sequence>
<comment type="pathway">
    <text evidence="2">Protein modification; protein glycosylation.</text>
</comment>
<evidence type="ECO:0000256" key="8">
    <source>
        <dbReference type="ARBA" id="ARBA00047669"/>
    </source>
</evidence>
<keyword evidence="7 12" id="KW-1015">Disulfide bond</keyword>
<dbReference type="GO" id="GO:0005783">
    <property type="term" value="C:endoplasmic reticulum"/>
    <property type="evidence" value="ECO:0007669"/>
    <property type="project" value="TreeGrafter"/>
</dbReference>
<evidence type="ECO:0000256" key="9">
    <source>
        <dbReference type="ARBA" id="ARBA00048605"/>
    </source>
</evidence>
<name>A0A376BA21_9ASCO</name>
<dbReference type="InterPro" id="IPR050749">
    <property type="entry name" value="Glycosyl_Hydrolase_47"/>
</dbReference>
<keyword evidence="13" id="KW-0326">Glycosidase</keyword>
<dbReference type="GO" id="GO:0036503">
    <property type="term" value="P:ERAD pathway"/>
    <property type="evidence" value="ECO:0007669"/>
    <property type="project" value="UniProtKB-ARBA"/>
</dbReference>
<evidence type="ECO:0000256" key="1">
    <source>
        <dbReference type="ARBA" id="ARBA00001913"/>
    </source>
</evidence>
<dbReference type="InterPro" id="IPR036026">
    <property type="entry name" value="Seven-hairpin_glycosidases"/>
</dbReference>
<feature type="disulfide bond" evidence="12">
    <location>
        <begin position="386"/>
        <end position="429"/>
    </location>
</feature>
<dbReference type="PRINTS" id="PR00747">
    <property type="entry name" value="GLYHDRLASE47"/>
</dbReference>
<evidence type="ECO:0000256" key="12">
    <source>
        <dbReference type="PIRSR" id="PIRSR601382-3"/>
    </source>
</evidence>
<keyword evidence="4 11" id="KW-0479">Metal-binding</keyword>
<comment type="catalytic activity">
    <reaction evidence="9">
        <text>N(4)-(alpha-D-Man-(1-&gt;2)-alpha-D-Man-(1-&gt;2)-alpha-D-Man-(1-&gt;3)-[alpha-D-Man-(1-&gt;2)-alpha-D-Man-(1-&gt;3)-[alpha-D-Man-(1-&gt;2)-alpha-D-Man-(1-&gt;6)]-alpha-D-Man-(1-&gt;6)]-beta-D-Man-(1-&gt;4)-beta-D-GlcNAc-(1-&gt;4)-beta-D-GlcNAc)-L-asparaginyl-[protein] (N-glucan mannose isomer 9A1,2,3B1,2,3) + 4 H2O = N(4)-(alpha-D-Man-(1-&gt;3)-[alpha-D-Man-(1-&gt;3)-[alpha-D-Man-(1-&gt;6)]-alpha-D-Man-(1-&gt;6)]-beta-D-Man-(1-&gt;4)-beta-D-GlcNAc-(1-&gt;4)-beta-D-GlcNAc)-L-asparaginyl-[protein] (N-glucan mannose isomer 5A1,2) + 4 beta-D-mannose</text>
        <dbReference type="Rhea" id="RHEA:56008"/>
        <dbReference type="Rhea" id="RHEA-COMP:14356"/>
        <dbReference type="Rhea" id="RHEA-COMP:14367"/>
        <dbReference type="ChEBI" id="CHEBI:15377"/>
        <dbReference type="ChEBI" id="CHEBI:28563"/>
        <dbReference type="ChEBI" id="CHEBI:59087"/>
        <dbReference type="ChEBI" id="CHEBI:139493"/>
        <dbReference type="EC" id="3.2.1.113"/>
    </reaction>
</comment>
<dbReference type="AlphaFoldDB" id="A0A376BA21"/>
<evidence type="ECO:0000313" key="17">
    <source>
        <dbReference type="Proteomes" id="UP000262825"/>
    </source>
</evidence>
<keyword evidence="15" id="KW-0812">Transmembrane</keyword>
<evidence type="ECO:0000256" key="10">
    <source>
        <dbReference type="PIRSR" id="PIRSR601382-1"/>
    </source>
</evidence>
<dbReference type="EMBL" id="UFAJ01000679">
    <property type="protein sequence ID" value="SSD61384.1"/>
    <property type="molecule type" value="Genomic_DNA"/>
</dbReference>
<comment type="catalytic activity">
    <reaction evidence="8">
        <text>N(4)-(alpha-D-Man-(1-&gt;2)-alpha-D-Man-(1-&gt;2)-alpha-D-Man-(1-&gt;3)-[alpha-D-Man-(1-&gt;3)-[alpha-D-Man-(1-&gt;2)-alpha-D-Man-(1-&gt;6)]-alpha-D-Man-(1-&gt;6)]-beta-D-Man-(1-&gt;4)-beta-D-GlcNAc-(1-&gt;4)-beta-D-GlcNAc)-L-asparaginyl-[protein] (N-glucan mannose isomer 8A1,2,3B1,3) + 3 H2O = N(4)-(alpha-D-Man-(1-&gt;3)-[alpha-D-Man-(1-&gt;3)-[alpha-D-Man-(1-&gt;6)]-alpha-D-Man-(1-&gt;6)]-beta-D-Man-(1-&gt;4)-beta-D-GlcNAc-(1-&gt;4)-beta-D-GlcNAc)-L-asparaginyl-[protein] (N-glucan mannose isomer 5A1,2) + 3 beta-D-mannose</text>
        <dbReference type="Rhea" id="RHEA:56028"/>
        <dbReference type="Rhea" id="RHEA-COMP:14358"/>
        <dbReference type="Rhea" id="RHEA-COMP:14367"/>
        <dbReference type="ChEBI" id="CHEBI:15377"/>
        <dbReference type="ChEBI" id="CHEBI:28563"/>
        <dbReference type="ChEBI" id="CHEBI:59087"/>
        <dbReference type="ChEBI" id="CHEBI:60628"/>
        <dbReference type="EC" id="3.2.1.113"/>
    </reaction>
</comment>
<evidence type="ECO:0000256" key="6">
    <source>
        <dbReference type="ARBA" id="ARBA00022837"/>
    </source>
</evidence>
<evidence type="ECO:0000256" key="15">
    <source>
        <dbReference type="SAM" id="Phobius"/>
    </source>
</evidence>
<keyword evidence="17" id="KW-1185">Reference proteome</keyword>
<dbReference type="PANTHER" id="PTHR11742">
    <property type="entry name" value="MANNOSYL-OLIGOSACCHARIDE ALPHA-1,2-MANNOSIDASE-RELATED"/>
    <property type="match status" value="1"/>
</dbReference>
<dbReference type="InterPro" id="IPR001382">
    <property type="entry name" value="Glyco_hydro_47"/>
</dbReference>